<dbReference type="PANTHER" id="PTHR23088:SF27">
    <property type="entry name" value="DEAMINATED GLUTATHIONE AMIDASE"/>
    <property type="match status" value="1"/>
</dbReference>
<evidence type="ECO:0000313" key="4">
    <source>
        <dbReference type="EMBL" id="CEM16237.1"/>
    </source>
</evidence>
<dbReference type="PANTHER" id="PTHR23088">
    <property type="entry name" value="NITRILASE-RELATED"/>
    <property type="match status" value="1"/>
</dbReference>
<sequence length="748" mass="81810">MRLFLFLFLQSLCLVTLLLPLAKAFSLTHDATRRLKQFEKSRGRLLSARCCRRKVVDVSTQVQMETETRRDGHHRSCLVGVAQLHSTSDIEKNFEDVERICAKAARLQCRFICFPENFAFLGTSFKESLEMCEPLSGPLFSRYKNLAKKYGLWISYGGFQEKIEGVEEKLGNSHVIVNELGEIERVYRKIHLFDVDQPQRFRESAFTFPGEGLQVVKGTACPAGNLGLSVCYDLRSVIVNELGEIERVYRKIHLFDVDQPQRFRESAFTFPGEGLQVVKGTACPAGNLGLSVCYDLRFAEMYQRLRLDGAEVLLVPSAFTLRTGMAHWHCLLRARAIETQSFVIAAAQAGVHNAKRESYGHSVVFDPWGDSLCETSTFASDSEPRLSVAEDSELRYRLLEVLQSLSPPVYDKETGREEPSAPVAVHSTFKDSREDVYFVVYSHVLPIGLKWRGGGDFEVKVWTKSVPIDPSGGDMSASLSVGFAQKWKKSTIGRCDSLMAARKAAALQLSIAETDLIAVSVRKSVVKLPWRGGLSVELSKITTSVPLHGKETEGVSHAMNLFTLCIEGKKKKMQHHLPTVVSLMPKKTSSSSPSLPLHPISLSSLPSDSPVLDLPALKELLSPPRDKTNAKPMQWPLPLSDSLNLTPSPQALVVGGYPSLLLWAAREALDAAGAPPPQEAAGVPGSPADLEKGGGGGGTDGGPASGALKGDGGEGRDAVSVTDWRAVLEAYQKSRAGGHGSDDDLDSD</sequence>
<dbReference type="EMBL" id="CDMZ01000529">
    <property type="protein sequence ID" value="CEM16237.1"/>
    <property type="molecule type" value="Genomic_DNA"/>
</dbReference>
<feature type="compositionally biased region" description="Gly residues" evidence="1">
    <location>
        <begin position="693"/>
        <end position="704"/>
    </location>
</feature>
<dbReference type="Gene3D" id="3.60.110.10">
    <property type="entry name" value="Carbon-nitrogen hydrolase"/>
    <property type="match status" value="2"/>
</dbReference>
<accession>A0A0G4FPE5</accession>
<dbReference type="PROSITE" id="PS50263">
    <property type="entry name" value="CN_HYDROLASE"/>
    <property type="match status" value="1"/>
</dbReference>
<evidence type="ECO:0000256" key="1">
    <source>
        <dbReference type="SAM" id="MobiDB-lite"/>
    </source>
</evidence>
<evidence type="ECO:0000256" key="2">
    <source>
        <dbReference type="SAM" id="SignalP"/>
    </source>
</evidence>
<dbReference type="InterPro" id="IPR036526">
    <property type="entry name" value="C-N_Hydrolase_sf"/>
</dbReference>
<dbReference type="Pfam" id="PF00795">
    <property type="entry name" value="CN_hydrolase"/>
    <property type="match status" value="2"/>
</dbReference>
<feature type="region of interest" description="Disordered" evidence="1">
    <location>
        <begin position="673"/>
        <end position="721"/>
    </location>
</feature>
<feature type="signal peptide" evidence="2">
    <location>
        <begin position="1"/>
        <end position="24"/>
    </location>
</feature>
<name>A0A0G4FPE5_9ALVE</name>
<dbReference type="InterPro" id="IPR003010">
    <property type="entry name" value="C-N_Hydrolase"/>
</dbReference>
<protein>
    <recommendedName>
        <fullName evidence="3">CN hydrolase domain-containing protein</fullName>
    </recommendedName>
</protein>
<keyword evidence="2" id="KW-0732">Signal</keyword>
<feature type="chain" id="PRO_5005189565" description="CN hydrolase domain-containing protein" evidence="2">
    <location>
        <begin position="25"/>
        <end position="748"/>
    </location>
</feature>
<dbReference type="SUPFAM" id="SSF56317">
    <property type="entry name" value="Carbon-nitrogen hydrolase"/>
    <property type="match status" value="2"/>
</dbReference>
<dbReference type="AlphaFoldDB" id="A0A0G4FPE5"/>
<dbReference type="VEuPathDB" id="CryptoDB:Cvel_3596"/>
<organism evidence="4">
    <name type="scientific">Chromera velia CCMP2878</name>
    <dbReference type="NCBI Taxonomy" id="1169474"/>
    <lineage>
        <taxon>Eukaryota</taxon>
        <taxon>Sar</taxon>
        <taxon>Alveolata</taxon>
        <taxon>Colpodellida</taxon>
        <taxon>Chromeraceae</taxon>
        <taxon>Chromera</taxon>
    </lineage>
</organism>
<gene>
    <name evidence="4" type="ORF">Cvel_3596</name>
</gene>
<feature type="domain" description="CN hydrolase" evidence="3">
    <location>
        <begin position="77"/>
        <end position="396"/>
    </location>
</feature>
<proteinExistence type="predicted"/>
<evidence type="ECO:0000259" key="3">
    <source>
        <dbReference type="PROSITE" id="PS50263"/>
    </source>
</evidence>
<reference evidence="4" key="1">
    <citation type="submission" date="2014-11" db="EMBL/GenBank/DDBJ databases">
        <authorList>
            <person name="Otto D Thomas"/>
            <person name="Naeem Raeece"/>
        </authorList>
    </citation>
    <scope>NUCLEOTIDE SEQUENCE</scope>
</reference>